<dbReference type="OrthoDB" id="414463at2759"/>
<dbReference type="Gene3D" id="3.40.50.450">
    <property type="match status" value="1"/>
</dbReference>
<proteinExistence type="predicted"/>
<sequence>MDNQPNDVITNASIVEVPKNDSPVVCVFCGASSGTAPSHMAAARALATAFHESNITLVYGGGTTGIMGELARSLVKLSGPSSVIGIIPAALVAFEQSGSVPEAEKYGQTIIVNSMHTRKQLMARHVIAGGKGSGFVALTGGYGTLEELMEVTTWNQLGIHNVGIVVFNINGYYDGLLQWVRGAVSAGFISEPNGKILVEAKEAEEVIKSLRDYVNSKGRMNLEWTTEG</sequence>
<dbReference type="GO" id="GO:0016799">
    <property type="term" value="F:hydrolase activity, hydrolyzing N-glycosyl compounds"/>
    <property type="evidence" value="ECO:0007669"/>
    <property type="project" value="TreeGrafter"/>
</dbReference>
<gene>
    <name evidence="1" type="ORF">BT63DRAFT_452520</name>
</gene>
<dbReference type="AlphaFoldDB" id="A0A6A6UII5"/>
<reference evidence="1" key="1">
    <citation type="journal article" date="2020" name="Stud. Mycol.">
        <title>101 Dothideomycetes genomes: a test case for predicting lifestyles and emergence of pathogens.</title>
        <authorList>
            <person name="Haridas S."/>
            <person name="Albert R."/>
            <person name="Binder M."/>
            <person name="Bloem J."/>
            <person name="Labutti K."/>
            <person name="Salamov A."/>
            <person name="Andreopoulos B."/>
            <person name="Baker S."/>
            <person name="Barry K."/>
            <person name="Bills G."/>
            <person name="Bluhm B."/>
            <person name="Cannon C."/>
            <person name="Castanera R."/>
            <person name="Culley D."/>
            <person name="Daum C."/>
            <person name="Ezra D."/>
            <person name="Gonzalez J."/>
            <person name="Henrissat B."/>
            <person name="Kuo A."/>
            <person name="Liang C."/>
            <person name="Lipzen A."/>
            <person name="Lutzoni F."/>
            <person name="Magnuson J."/>
            <person name="Mondo S."/>
            <person name="Nolan M."/>
            <person name="Ohm R."/>
            <person name="Pangilinan J."/>
            <person name="Park H.-J."/>
            <person name="Ramirez L."/>
            <person name="Alfaro M."/>
            <person name="Sun H."/>
            <person name="Tritt A."/>
            <person name="Yoshinaga Y."/>
            <person name="Zwiers L.-H."/>
            <person name="Turgeon B."/>
            <person name="Goodwin S."/>
            <person name="Spatafora J."/>
            <person name="Crous P."/>
            <person name="Grigoriev I."/>
        </authorList>
    </citation>
    <scope>NUCLEOTIDE SEQUENCE</scope>
    <source>
        <strain evidence="1">CBS 115976</strain>
    </source>
</reference>
<accession>A0A6A6UII5</accession>
<evidence type="ECO:0008006" key="3">
    <source>
        <dbReference type="Google" id="ProtNLM"/>
    </source>
</evidence>
<keyword evidence="2" id="KW-1185">Reference proteome</keyword>
<dbReference type="NCBIfam" id="TIGR00730">
    <property type="entry name" value="Rossman fold protein, TIGR00730 family"/>
    <property type="match status" value="1"/>
</dbReference>
<dbReference type="InterPro" id="IPR005269">
    <property type="entry name" value="LOG"/>
</dbReference>
<dbReference type="GO" id="GO:0005829">
    <property type="term" value="C:cytosol"/>
    <property type="evidence" value="ECO:0007669"/>
    <property type="project" value="TreeGrafter"/>
</dbReference>
<dbReference type="SUPFAM" id="SSF102405">
    <property type="entry name" value="MCP/YpsA-like"/>
    <property type="match status" value="1"/>
</dbReference>
<protein>
    <recommendedName>
        <fullName evidence="3">Lysine decarboxylase-like protein-like protein</fullName>
    </recommendedName>
</protein>
<dbReference type="PANTHER" id="PTHR31223">
    <property type="entry name" value="LOG FAMILY PROTEIN YJL055W"/>
    <property type="match status" value="1"/>
</dbReference>
<evidence type="ECO:0000313" key="1">
    <source>
        <dbReference type="EMBL" id="KAF2672022.1"/>
    </source>
</evidence>
<organism evidence="1 2">
    <name type="scientific">Microthyrium microscopicum</name>
    <dbReference type="NCBI Taxonomy" id="703497"/>
    <lineage>
        <taxon>Eukaryota</taxon>
        <taxon>Fungi</taxon>
        <taxon>Dikarya</taxon>
        <taxon>Ascomycota</taxon>
        <taxon>Pezizomycotina</taxon>
        <taxon>Dothideomycetes</taxon>
        <taxon>Dothideomycetes incertae sedis</taxon>
        <taxon>Microthyriales</taxon>
        <taxon>Microthyriaceae</taxon>
        <taxon>Microthyrium</taxon>
    </lineage>
</organism>
<dbReference type="GO" id="GO:0009691">
    <property type="term" value="P:cytokinin biosynthetic process"/>
    <property type="evidence" value="ECO:0007669"/>
    <property type="project" value="InterPro"/>
</dbReference>
<dbReference type="Proteomes" id="UP000799302">
    <property type="component" value="Unassembled WGS sequence"/>
</dbReference>
<dbReference type="PANTHER" id="PTHR31223:SF70">
    <property type="entry name" value="LOG FAMILY PROTEIN YJL055W"/>
    <property type="match status" value="1"/>
</dbReference>
<dbReference type="FunFam" id="3.40.50.450:FF:000018">
    <property type="entry name" value="Lysine decarboxylase-like protein"/>
    <property type="match status" value="1"/>
</dbReference>
<evidence type="ECO:0000313" key="2">
    <source>
        <dbReference type="Proteomes" id="UP000799302"/>
    </source>
</evidence>
<name>A0A6A6UII5_9PEZI</name>
<dbReference type="InterPro" id="IPR031100">
    <property type="entry name" value="LOG_fam"/>
</dbReference>
<dbReference type="EMBL" id="MU004232">
    <property type="protein sequence ID" value="KAF2672022.1"/>
    <property type="molecule type" value="Genomic_DNA"/>
</dbReference>
<dbReference type="Pfam" id="PF03641">
    <property type="entry name" value="Lysine_decarbox"/>
    <property type="match status" value="1"/>
</dbReference>